<dbReference type="PROSITE" id="PS50943">
    <property type="entry name" value="HTH_CROC1"/>
    <property type="match status" value="1"/>
</dbReference>
<dbReference type="AlphaFoldDB" id="A0A3N1ZWE7"/>
<dbReference type="RefSeq" id="WP_170165362.1">
    <property type="nucleotide sequence ID" value="NZ_RKHG01000001.1"/>
</dbReference>
<dbReference type="Pfam" id="PF01381">
    <property type="entry name" value="HTH_3"/>
    <property type="match status" value="1"/>
</dbReference>
<name>A0A3N1ZWE7_9ACTN</name>
<comment type="caution">
    <text evidence="2">The sequence shown here is derived from an EMBL/GenBank/DDBJ whole genome shotgun (WGS) entry which is preliminary data.</text>
</comment>
<dbReference type="Gene3D" id="1.10.260.40">
    <property type="entry name" value="lambda repressor-like DNA-binding domains"/>
    <property type="match status" value="1"/>
</dbReference>
<dbReference type="SUPFAM" id="SSF47413">
    <property type="entry name" value="lambda repressor-like DNA-binding domains"/>
    <property type="match status" value="1"/>
</dbReference>
<proteinExistence type="predicted"/>
<dbReference type="EMBL" id="RKHG01000001">
    <property type="protein sequence ID" value="ROR55180.1"/>
    <property type="molecule type" value="Genomic_DNA"/>
</dbReference>
<evidence type="ECO:0000313" key="3">
    <source>
        <dbReference type="Proteomes" id="UP000275749"/>
    </source>
</evidence>
<evidence type="ECO:0000259" key="1">
    <source>
        <dbReference type="PROSITE" id="PS50943"/>
    </source>
</evidence>
<evidence type="ECO:0000313" key="2">
    <source>
        <dbReference type="EMBL" id="ROR55180.1"/>
    </source>
</evidence>
<accession>A0A3N1ZWE7</accession>
<reference evidence="2 3" key="1">
    <citation type="submission" date="2018-11" db="EMBL/GenBank/DDBJ databases">
        <title>Sequencing the genomes of 1000 actinobacteria strains.</title>
        <authorList>
            <person name="Klenk H.-P."/>
        </authorList>
    </citation>
    <scope>NUCLEOTIDE SEQUENCE [LARGE SCALE GENOMIC DNA]</scope>
    <source>
        <strain evidence="2 3">DSM 10546</strain>
    </source>
</reference>
<gene>
    <name evidence="2" type="ORF">EDD41_2438</name>
</gene>
<protein>
    <submittedName>
        <fullName evidence="2">Helix-turn-helix protein</fullName>
    </submittedName>
</protein>
<dbReference type="Proteomes" id="UP000275749">
    <property type="component" value="Unassembled WGS sequence"/>
</dbReference>
<feature type="domain" description="HTH cro/C1-type" evidence="1">
    <location>
        <begin position="70"/>
        <end position="115"/>
    </location>
</feature>
<sequence>MVTPTVRATDLAIGFFVGVTSLTTASSAAPLNPLPPMTAAVVRDDSSRRAINAVTPAMNQTTQSTPAERVERLRSGFGLSAEQLARLFGVSRRTVNNWIAGRPLSEENLRRLMRIESGFANVIGSPEERRIAIFSFPVAGGLSLYETLRVEVDADVLQEVGLDPTDQLGFA</sequence>
<organism evidence="2 3">
    <name type="scientific">Luteococcus japonicus</name>
    <dbReference type="NCBI Taxonomy" id="33984"/>
    <lineage>
        <taxon>Bacteria</taxon>
        <taxon>Bacillati</taxon>
        <taxon>Actinomycetota</taxon>
        <taxon>Actinomycetes</taxon>
        <taxon>Propionibacteriales</taxon>
        <taxon>Propionibacteriaceae</taxon>
        <taxon>Luteococcus</taxon>
    </lineage>
</organism>
<dbReference type="CDD" id="cd00093">
    <property type="entry name" value="HTH_XRE"/>
    <property type="match status" value="1"/>
</dbReference>
<dbReference type="GO" id="GO:0003677">
    <property type="term" value="F:DNA binding"/>
    <property type="evidence" value="ECO:0007669"/>
    <property type="project" value="InterPro"/>
</dbReference>
<dbReference type="InterPro" id="IPR010982">
    <property type="entry name" value="Lambda_DNA-bd_dom_sf"/>
</dbReference>
<dbReference type="InterPro" id="IPR001387">
    <property type="entry name" value="Cro/C1-type_HTH"/>
</dbReference>